<evidence type="ECO:0000256" key="1">
    <source>
        <dbReference type="SAM" id="MobiDB-lite"/>
    </source>
</evidence>
<gene>
    <name evidence="2" type="ORF">EYF80_035530</name>
</gene>
<organism evidence="2 3">
    <name type="scientific">Liparis tanakae</name>
    <name type="common">Tanaka's snailfish</name>
    <dbReference type="NCBI Taxonomy" id="230148"/>
    <lineage>
        <taxon>Eukaryota</taxon>
        <taxon>Metazoa</taxon>
        <taxon>Chordata</taxon>
        <taxon>Craniata</taxon>
        <taxon>Vertebrata</taxon>
        <taxon>Euteleostomi</taxon>
        <taxon>Actinopterygii</taxon>
        <taxon>Neopterygii</taxon>
        <taxon>Teleostei</taxon>
        <taxon>Neoteleostei</taxon>
        <taxon>Acanthomorphata</taxon>
        <taxon>Eupercaria</taxon>
        <taxon>Perciformes</taxon>
        <taxon>Cottioidei</taxon>
        <taxon>Cottales</taxon>
        <taxon>Liparidae</taxon>
        <taxon>Liparis</taxon>
    </lineage>
</organism>
<dbReference type="AlphaFoldDB" id="A0A4Z2GLX6"/>
<comment type="caution">
    <text evidence="2">The sequence shown here is derived from an EMBL/GenBank/DDBJ whole genome shotgun (WGS) entry which is preliminary data.</text>
</comment>
<protein>
    <submittedName>
        <fullName evidence="2">Uncharacterized protein</fullName>
    </submittedName>
</protein>
<name>A0A4Z2GLX6_9TELE</name>
<reference evidence="2 3" key="1">
    <citation type="submission" date="2019-03" db="EMBL/GenBank/DDBJ databases">
        <title>First draft genome of Liparis tanakae, snailfish: a comprehensive survey of snailfish specific genes.</title>
        <authorList>
            <person name="Kim W."/>
            <person name="Song I."/>
            <person name="Jeong J.-H."/>
            <person name="Kim D."/>
            <person name="Kim S."/>
            <person name="Ryu S."/>
            <person name="Song J.Y."/>
            <person name="Lee S.K."/>
        </authorList>
    </citation>
    <scope>NUCLEOTIDE SEQUENCE [LARGE SCALE GENOMIC DNA]</scope>
    <source>
        <tissue evidence="2">Muscle</tissue>
    </source>
</reference>
<proteinExistence type="predicted"/>
<evidence type="ECO:0000313" key="2">
    <source>
        <dbReference type="EMBL" id="TNN54230.1"/>
    </source>
</evidence>
<keyword evidence="3" id="KW-1185">Reference proteome</keyword>
<evidence type="ECO:0000313" key="3">
    <source>
        <dbReference type="Proteomes" id="UP000314294"/>
    </source>
</evidence>
<dbReference type="Proteomes" id="UP000314294">
    <property type="component" value="Unassembled WGS sequence"/>
</dbReference>
<feature type="region of interest" description="Disordered" evidence="1">
    <location>
        <begin position="1"/>
        <end position="25"/>
    </location>
</feature>
<feature type="compositionally biased region" description="Polar residues" evidence="1">
    <location>
        <begin position="10"/>
        <end position="25"/>
    </location>
</feature>
<dbReference type="EMBL" id="SRLO01000490">
    <property type="protein sequence ID" value="TNN54230.1"/>
    <property type="molecule type" value="Genomic_DNA"/>
</dbReference>
<accession>A0A4Z2GLX6</accession>
<sequence>MTRKGEKRVSSTPAQNQSEVEEWTGQSPSAESWLVSQQQGSIIGICLHSAQRWKNFVCILQDDVLMDLFCHLLIANLSTTLQSNGDSQLPSCAHDHPPLCSVYSADE</sequence>